<comment type="caution">
    <text evidence="9">The sequence shown here is derived from an EMBL/GenBank/DDBJ whole genome shotgun (WGS) entry which is preliminary data.</text>
</comment>
<dbReference type="InterPro" id="IPR003362">
    <property type="entry name" value="Bact_transf"/>
</dbReference>
<evidence type="ECO:0000256" key="6">
    <source>
        <dbReference type="ARBA" id="ARBA00023136"/>
    </source>
</evidence>
<keyword evidence="4 7" id="KW-0812">Transmembrane</keyword>
<keyword evidence="6 7" id="KW-0472">Membrane</keyword>
<keyword evidence="10" id="KW-1185">Reference proteome</keyword>
<evidence type="ECO:0000256" key="3">
    <source>
        <dbReference type="ARBA" id="ARBA00022679"/>
    </source>
</evidence>
<comment type="subcellular location">
    <subcellularLocation>
        <location evidence="1">Membrane</location>
        <topology evidence="1">Multi-pass membrane protein</topology>
    </subcellularLocation>
</comment>
<dbReference type="Gene3D" id="3.40.50.720">
    <property type="entry name" value="NAD(P)-binding Rossmann-like Domain"/>
    <property type="match status" value="1"/>
</dbReference>
<feature type="transmembrane region" description="Helical" evidence="7">
    <location>
        <begin position="16"/>
        <end position="33"/>
    </location>
</feature>
<dbReference type="GO" id="GO:0016740">
    <property type="term" value="F:transferase activity"/>
    <property type="evidence" value="ECO:0007669"/>
    <property type="project" value="UniProtKB-KW"/>
</dbReference>
<feature type="transmembrane region" description="Helical" evidence="7">
    <location>
        <begin position="278"/>
        <end position="301"/>
    </location>
</feature>
<protein>
    <submittedName>
        <fullName evidence="9">Sugar transferase</fullName>
    </submittedName>
</protein>
<proteinExistence type="inferred from homology"/>
<dbReference type="Pfam" id="PF02397">
    <property type="entry name" value="Bac_transf"/>
    <property type="match status" value="1"/>
</dbReference>
<reference evidence="10" key="1">
    <citation type="journal article" date="2019" name="Int. J. Syst. Evol. Microbiol.">
        <title>The Global Catalogue of Microorganisms (GCM) 10K type strain sequencing project: providing services to taxonomists for standard genome sequencing and annotation.</title>
        <authorList>
            <consortium name="The Broad Institute Genomics Platform"/>
            <consortium name="The Broad Institute Genome Sequencing Center for Infectious Disease"/>
            <person name="Wu L."/>
            <person name="Ma J."/>
        </authorList>
    </citation>
    <scope>NUCLEOTIDE SEQUENCE [LARGE SCALE GENOMIC DNA]</scope>
    <source>
        <strain evidence="10">CGMCC 1.12931</strain>
    </source>
</reference>
<dbReference type="Proteomes" id="UP000599179">
    <property type="component" value="Unassembled WGS sequence"/>
</dbReference>
<dbReference type="PANTHER" id="PTHR30576">
    <property type="entry name" value="COLANIC BIOSYNTHESIS UDP-GLUCOSE LIPID CARRIER TRANSFERASE"/>
    <property type="match status" value="1"/>
</dbReference>
<gene>
    <name evidence="9" type="ORF">GCM10010832_22310</name>
</gene>
<dbReference type="EMBL" id="BMGM01000010">
    <property type="protein sequence ID" value="GGE41805.1"/>
    <property type="molecule type" value="Genomic_DNA"/>
</dbReference>
<sequence length="460" mass="53806">MQSNTSYHFEISERKILLRLIDVLVACIAIYTASEFGENNYFKNTENYVQWFLIIGFYFLLFGTIFEMYDLQKAESRYKIFKSITLTVSLSVVCFLMTPFYTPPLPENRLQIFYFFGILLLTITIWRFAYVGLIAAPRFYKRVIIVGETFDVNSIIDELQKKDPNYEIVGYLDTDVNNTYVSNCLRIELDNFQDALAELKISEIVVTNSLQGVGSELYQKLIPVLKKGYPIKAYTSVYEDITGKIPVENVRNDFYCYFPFSRSNQNKLYLSFTRLMDIFISLIGLSFLLLITPLILIFNLLGNRGPLLYRQERVGRNGKCFKIVKLRSMVKDAETKGAQWAIKDDVRITKFGKILRKSRLDEIPQFINVLKGDMSFIGPRPERPFFVEELNRKIPFYEIRHVVKPGLTGWAQVNARYASTEEDSLEKLQYDLYYIKRRNVFLDLRIFLKTMSTVIFFRGQ</sequence>
<evidence type="ECO:0000313" key="10">
    <source>
        <dbReference type="Proteomes" id="UP000599179"/>
    </source>
</evidence>
<feature type="transmembrane region" description="Helical" evidence="7">
    <location>
        <begin position="48"/>
        <end position="68"/>
    </location>
</feature>
<name>A0ABQ1SIV5_9FLAO</name>
<evidence type="ECO:0000313" key="9">
    <source>
        <dbReference type="EMBL" id="GGE41805.1"/>
    </source>
</evidence>
<evidence type="ECO:0000256" key="1">
    <source>
        <dbReference type="ARBA" id="ARBA00004141"/>
    </source>
</evidence>
<dbReference type="PANTHER" id="PTHR30576:SF0">
    <property type="entry name" value="UNDECAPRENYL-PHOSPHATE N-ACETYLGALACTOSAMINYL 1-PHOSPHATE TRANSFERASE-RELATED"/>
    <property type="match status" value="1"/>
</dbReference>
<evidence type="ECO:0000256" key="2">
    <source>
        <dbReference type="ARBA" id="ARBA00006464"/>
    </source>
</evidence>
<evidence type="ECO:0000256" key="4">
    <source>
        <dbReference type="ARBA" id="ARBA00022692"/>
    </source>
</evidence>
<keyword evidence="5 7" id="KW-1133">Transmembrane helix</keyword>
<comment type="similarity">
    <text evidence="2">Belongs to the bacterial sugar transferase family.</text>
</comment>
<feature type="transmembrane region" description="Helical" evidence="7">
    <location>
        <begin position="80"/>
        <end position="101"/>
    </location>
</feature>
<evidence type="ECO:0000256" key="7">
    <source>
        <dbReference type="SAM" id="Phobius"/>
    </source>
</evidence>
<feature type="transmembrane region" description="Helical" evidence="7">
    <location>
        <begin position="113"/>
        <end position="136"/>
    </location>
</feature>
<dbReference type="InterPro" id="IPR017475">
    <property type="entry name" value="EPS_sugar_tfrase"/>
</dbReference>
<accession>A0ABQ1SIV5</accession>
<evidence type="ECO:0000256" key="5">
    <source>
        <dbReference type="ARBA" id="ARBA00022989"/>
    </source>
</evidence>
<dbReference type="NCBIfam" id="TIGR03025">
    <property type="entry name" value="EPS_sugtrans"/>
    <property type="match status" value="1"/>
</dbReference>
<evidence type="ECO:0000259" key="8">
    <source>
        <dbReference type="Pfam" id="PF02397"/>
    </source>
</evidence>
<organism evidence="9 10">
    <name type="scientific">Psychroflexus planctonicus</name>
    <dbReference type="NCBI Taxonomy" id="1526575"/>
    <lineage>
        <taxon>Bacteria</taxon>
        <taxon>Pseudomonadati</taxon>
        <taxon>Bacteroidota</taxon>
        <taxon>Flavobacteriia</taxon>
        <taxon>Flavobacteriales</taxon>
        <taxon>Flavobacteriaceae</taxon>
        <taxon>Psychroflexus</taxon>
    </lineage>
</organism>
<feature type="domain" description="Bacterial sugar transferase" evidence="8">
    <location>
        <begin position="274"/>
        <end position="455"/>
    </location>
</feature>
<dbReference type="RefSeq" id="WP_188459217.1">
    <property type="nucleotide sequence ID" value="NZ_BMGM01000010.1"/>
</dbReference>
<keyword evidence="3 9" id="KW-0808">Transferase</keyword>